<accession>I5C6F3</accession>
<evidence type="ECO:0000313" key="2">
    <source>
        <dbReference type="EMBL" id="EIM77405.1"/>
    </source>
</evidence>
<proteinExistence type="predicted"/>
<organism evidence="2 3">
    <name type="scientific">Nitratireductor aquibiodomus RA22</name>
    <dbReference type="NCBI Taxonomy" id="1189611"/>
    <lineage>
        <taxon>Bacteria</taxon>
        <taxon>Pseudomonadati</taxon>
        <taxon>Pseudomonadota</taxon>
        <taxon>Alphaproteobacteria</taxon>
        <taxon>Hyphomicrobiales</taxon>
        <taxon>Phyllobacteriaceae</taxon>
        <taxon>Nitratireductor</taxon>
    </lineage>
</organism>
<dbReference type="STRING" id="204799.GCA_001696575_03779"/>
<evidence type="ECO:0000313" key="3">
    <source>
        <dbReference type="Proteomes" id="UP000004622"/>
    </source>
</evidence>
<reference evidence="2 3" key="1">
    <citation type="journal article" date="2012" name="J. Bacteriol.">
        <title>Genome Sequence of Nitratireductor aquibiodomus Strain RA22.</title>
        <authorList>
            <person name="Singh A."/>
            <person name="Jangir P.K."/>
            <person name="Kumari C."/>
            <person name="Sharma R."/>
        </authorList>
    </citation>
    <scope>NUCLEOTIDE SEQUENCE [LARGE SCALE GENOMIC DNA]</scope>
    <source>
        <strain evidence="2 3">RA22</strain>
    </source>
</reference>
<dbReference type="RefSeq" id="WP_007007213.1">
    <property type="nucleotide sequence ID" value="NZ_AJXZ01000005.1"/>
</dbReference>
<dbReference type="EMBL" id="AJXZ01000005">
    <property type="protein sequence ID" value="EIM77405.1"/>
    <property type="molecule type" value="Genomic_DNA"/>
</dbReference>
<name>I5C6F3_9HYPH</name>
<sequence>MIRAGVATVDITPPAGLPLSGFAARTLPATGAHDPLTVRALAVNDTAMVVADVIGLHGDMSARIRRRCTLPDANVIISALHNHGGPVSMAGRLTIETDEAYLQRLEDACVEAIDQAVAAQRPATLSVGLGSDPDIARNRRHPDGPVDRALPLLRVRDESGDMIALMTGYACHPVVLGADNRLWTADYPHYVRRALETEHPGATALFVTGCVGDANTGHSAHASISLAANPDRSFAAAERIGEKIAKAAMDAPELPLGGDVAALEAQVSLPFERRETETPAELAARWRAERAGAEPAQAALLDAWIHWAETIALEPTDALSGRVSLLDWGGLPVFGLPGEIFAATALGLRAACSERPAFIAGFAEDNPGYIPPSEEFAFGGYEVDEAHRYYGQPESFAPGCAEALAAAGVALLEKTKSGRN</sequence>
<dbReference type="PATRIC" id="fig|1189611.3.peg.612"/>
<protein>
    <recommendedName>
        <fullName evidence="1">Neutral/alkaline non-lysosomal ceramidase N-terminal domain-containing protein</fullName>
    </recommendedName>
</protein>
<dbReference type="Proteomes" id="UP000004622">
    <property type="component" value="Unassembled WGS sequence"/>
</dbReference>
<dbReference type="AlphaFoldDB" id="I5C6F3"/>
<dbReference type="Pfam" id="PF04734">
    <property type="entry name" value="Ceramidase_alk"/>
    <property type="match status" value="1"/>
</dbReference>
<gene>
    <name evidence="2" type="ORF">A33O_02993</name>
</gene>
<comment type="caution">
    <text evidence="2">The sequence shown here is derived from an EMBL/GenBank/DDBJ whole genome shotgun (WGS) entry which is preliminary data.</text>
</comment>
<evidence type="ECO:0000259" key="1">
    <source>
        <dbReference type="Pfam" id="PF04734"/>
    </source>
</evidence>
<feature type="domain" description="Neutral/alkaline non-lysosomal ceramidase N-terminal" evidence="1">
    <location>
        <begin position="4"/>
        <end position="207"/>
    </location>
</feature>
<dbReference type="OrthoDB" id="622550at2"/>
<dbReference type="InterPro" id="IPR031329">
    <property type="entry name" value="NEUT/ALK_ceramidase_N"/>
</dbReference>